<dbReference type="AlphaFoldDB" id="A0A5D0CKG3"/>
<dbReference type="InterPro" id="IPR003313">
    <property type="entry name" value="AraC-bd"/>
</dbReference>
<gene>
    <name evidence="5" type="ORF">FRY98_26640</name>
</gene>
<evidence type="ECO:0000256" key="3">
    <source>
        <dbReference type="ARBA" id="ARBA00023163"/>
    </source>
</evidence>
<dbReference type="SUPFAM" id="SSF51215">
    <property type="entry name" value="Regulatory protein AraC"/>
    <property type="match status" value="1"/>
</dbReference>
<keyword evidence="6" id="KW-1185">Reference proteome</keyword>
<dbReference type="RefSeq" id="WP_148457978.1">
    <property type="nucleotide sequence ID" value="NZ_VSDO01000006.1"/>
</dbReference>
<dbReference type="InterPro" id="IPR014710">
    <property type="entry name" value="RmlC-like_jellyroll"/>
</dbReference>
<dbReference type="SMART" id="SM00342">
    <property type="entry name" value="HTH_ARAC"/>
    <property type="match status" value="1"/>
</dbReference>
<organism evidence="5 6">
    <name type="scientific">Paenibacillus faecis</name>
    <dbReference type="NCBI Taxonomy" id="862114"/>
    <lineage>
        <taxon>Bacteria</taxon>
        <taxon>Bacillati</taxon>
        <taxon>Bacillota</taxon>
        <taxon>Bacilli</taxon>
        <taxon>Bacillales</taxon>
        <taxon>Paenibacillaceae</taxon>
        <taxon>Paenibacillus</taxon>
    </lineage>
</organism>
<dbReference type="SUPFAM" id="SSF46689">
    <property type="entry name" value="Homeodomain-like"/>
    <property type="match status" value="2"/>
</dbReference>
<dbReference type="InterPro" id="IPR018060">
    <property type="entry name" value="HTH_AraC"/>
</dbReference>
<dbReference type="GO" id="GO:0043565">
    <property type="term" value="F:sequence-specific DNA binding"/>
    <property type="evidence" value="ECO:0007669"/>
    <property type="project" value="InterPro"/>
</dbReference>
<dbReference type="PANTHER" id="PTHR46796">
    <property type="entry name" value="HTH-TYPE TRANSCRIPTIONAL ACTIVATOR RHAS-RELATED"/>
    <property type="match status" value="1"/>
</dbReference>
<dbReference type="CDD" id="cd07001">
    <property type="entry name" value="cupin_YbfI-like_N"/>
    <property type="match status" value="1"/>
</dbReference>
<dbReference type="InterPro" id="IPR050204">
    <property type="entry name" value="AraC_XylS_family_regulators"/>
</dbReference>
<keyword evidence="2" id="KW-0238">DNA-binding</keyword>
<evidence type="ECO:0000256" key="1">
    <source>
        <dbReference type="ARBA" id="ARBA00023015"/>
    </source>
</evidence>
<dbReference type="InterPro" id="IPR009057">
    <property type="entry name" value="Homeodomain-like_sf"/>
</dbReference>
<dbReference type="GO" id="GO:0003700">
    <property type="term" value="F:DNA-binding transcription factor activity"/>
    <property type="evidence" value="ECO:0007669"/>
    <property type="project" value="InterPro"/>
</dbReference>
<evidence type="ECO:0000313" key="6">
    <source>
        <dbReference type="Proteomes" id="UP000325218"/>
    </source>
</evidence>
<evidence type="ECO:0000256" key="2">
    <source>
        <dbReference type="ARBA" id="ARBA00023125"/>
    </source>
</evidence>
<keyword evidence="3" id="KW-0804">Transcription</keyword>
<proteinExistence type="predicted"/>
<dbReference type="PROSITE" id="PS01124">
    <property type="entry name" value="HTH_ARAC_FAMILY_2"/>
    <property type="match status" value="1"/>
</dbReference>
<protein>
    <submittedName>
        <fullName evidence="5">AraC family transcriptional regulator</fullName>
    </submittedName>
</protein>
<sequence length="284" mass="32940">MTKEIRTVCYDAELNVEAYRFEGIMQKFPHHFHDYYVFGIIEKGQRYLECNQREYIIHPGDMIMFNPKDVHTCMQVDGDVLDYRCINIKVDRMRELSLDISGREETPVFAGPVLRGTELAPLLKELHQLISEGETDFIKEELFFVLMGQIVQEYSEVRAEPARSGRTAEFRRVCEYMESHYPEKITLDKLCGLAGLSKYHFIRSFTRDQGISPYNYLETIRIGAAKKLLEQGIAPSLAALKTGFSDQSHLTHFFKRYIGLTPGQYMKIFREEAASVPLKRKDNV</sequence>
<keyword evidence="1" id="KW-0805">Transcription regulation</keyword>
<evidence type="ECO:0000313" key="5">
    <source>
        <dbReference type="EMBL" id="TYA10172.1"/>
    </source>
</evidence>
<dbReference type="InterPro" id="IPR037923">
    <property type="entry name" value="HTH-like"/>
</dbReference>
<comment type="caution">
    <text evidence="5">The sequence shown here is derived from an EMBL/GenBank/DDBJ whole genome shotgun (WGS) entry which is preliminary data.</text>
</comment>
<reference evidence="5 6" key="1">
    <citation type="submission" date="2019-08" db="EMBL/GenBank/DDBJ databases">
        <title>Genome sequencing of Paenibacillus faecis DSM 23593(T).</title>
        <authorList>
            <person name="Kook J.-K."/>
            <person name="Park S.-N."/>
            <person name="Lim Y.K."/>
        </authorList>
    </citation>
    <scope>NUCLEOTIDE SEQUENCE [LARGE SCALE GENOMIC DNA]</scope>
    <source>
        <strain evidence="5 6">DSM 23593</strain>
    </source>
</reference>
<dbReference type="OrthoDB" id="183331at2"/>
<dbReference type="Pfam" id="PF12833">
    <property type="entry name" value="HTH_18"/>
    <property type="match status" value="1"/>
</dbReference>
<name>A0A5D0CKG3_9BACL</name>
<dbReference type="PANTHER" id="PTHR46796:SF2">
    <property type="entry name" value="TRANSCRIPTIONAL REGULATORY PROTEIN"/>
    <property type="match status" value="1"/>
</dbReference>
<dbReference type="EMBL" id="VSDO01000006">
    <property type="protein sequence ID" value="TYA10172.1"/>
    <property type="molecule type" value="Genomic_DNA"/>
</dbReference>
<dbReference type="Gene3D" id="1.10.10.60">
    <property type="entry name" value="Homeodomain-like"/>
    <property type="match status" value="1"/>
</dbReference>
<feature type="domain" description="HTH araC/xylS-type" evidence="4">
    <location>
        <begin position="171"/>
        <end position="268"/>
    </location>
</feature>
<evidence type="ECO:0000259" key="4">
    <source>
        <dbReference type="PROSITE" id="PS01124"/>
    </source>
</evidence>
<dbReference type="Pfam" id="PF02311">
    <property type="entry name" value="AraC_binding"/>
    <property type="match status" value="1"/>
</dbReference>
<dbReference type="Proteomes" id="UP000325218">
    <property type="component" value="Unassembled WGS sequence"/>
</dbReference>
<accession>A0A5D0CKG3</accession>
<dbReference type="Gene3D" id="2.60.120.10">
    <property type="entry name" value="Jelly Rolls"/>
    <property type="match status" value="1"/>
</dbReference>